<keyword evidence="8" id="KW-0175">Coiled coil</keyword>
<dbReference type="Pfam" id="PF20867">
    <property type="entry name" value="UVSSA_N"/>
    <property type="match status" value="1"/>
</dbReference>
<dbReference type="Pfam" id="PF09740">
    <property type="entry name" value="DUF2043"/>
    <property type="match status" value="1"/>
</dbReference>
<organism evidence="12 13">
    <name type="scientific">Coemansia biformis</name>
    <dbReference type="NCBI Taxonomy" id="1286918"/>
    <lineage>
        <taxon>Eukaryota</taxon>
        <taxon>Fungi</taxon>
        <taxon>Fungi incertae sedis</taxon>
        <taxon>Zoopagomycota</taxon>
        <taxon>Kickxellomycotina</taxon>
        <taxon>Kickxellomycetes</taxon>
        <taxon>Kickxellales</taxon>
        <taxon>Kickxellaceae</taxon>
        <taxon>Coemansia</taxon>
    </lineage>
</organism>
<dbReference type="Proteomes" id="UP001143981">
    <property type="component" value="Unassembled WGS sequence"/>
</dbReference>
<keyword evidence="13" id="KW-1185">Reference proteome</keyword>
<name>A0A9W7Y682_9FUNG</name>
<dbReference type="AlphaFoldDB" id="A0A9W7Y682"/>
<evidence type="ECO:0000256" key="5">
    <source>
        <dbReference type="ARBA" id="ARBA00022763"/>
    </source>
</evidence>
<sequence length="654" mass="73596">MPLPEELVAELTTAGRDTLDPQPLRALKVLCRGDRSGRALRATFAALLEALGKRHAQVRVAALQTVHELFCRSHEFRLLVTGQLPLVFRLAFGAYHARLPPPAQHAARLRRLAAECYYAWVERYSAAYQRLVYGFRYLRFVEQIDFKDAARAYRHNDPERVRRRRQIHADNKRECMRRLLVAIKADMADMYRRIVASLDALEQCFEILMPDIASMFGESNREWPRAEHAAADGAYPYEDDFEGDDDDDLDEVFAVMAANRHAINVDIDPDRVLETEETDANAAVFDAIRDHIKLCVHVYRPRVDVWLAKLGRIDCDADTDAERLLESVRGLSSRMAVAEAKCRDLGVDAFSMRHRQGGPAGNSDGGDDDNDFEDVPDMPERSQASTRRLPSAPGKRNPVFSLLGERGIVADPTYVPPSVLRDRHADRATAQYAEERAQAAKPNPVEERLRESAPVVSYGPDLMYWGQREISANTSGLEIRHRFLGSARDEPILSETARRNLQMRTVYYQEPERPVIRACRAPLRDGRLCPRRDLVRCPLHGAVVPRDEQGNPQPGYESSEPPADKGTPPATGAEPRTSSVATAEPRTSSVATAETLADLQCEDLEELVDRKFGPPARQRRAPAKPTRPRSSLASIRKPRASGADRLRQIIRRPK</sequence>
<evidence type="ECO:0000256" key="10">
    <source>
        <dbReference type="SAM" id="MobiDB-lite"/>
    </source>
</evidence>
<dbReference type="GO" id="GO:0000993">
    <property type="term" value="F:RNA polymerase II complex binding"/>
    <property type="evidence" value="ECO:0007669"/>
    <property type="project" value="TreeGrafter"/>
</dbReference>
<feature type="domain" description="UV-stimulated scaffold protein A C-terminal" evidence="11">
    <location>
        <begin position="452"/>
        <end position="552"/>
    </location>
</feature>
<keyword evidence="6" id="KW-0863">Zinc-finger</keyword>
<evidence type="ECO:0000313" key="13">
    <source>
        <dbReference type="Proteomes" id="UP001143981"/>
    </source>
</evidence>
<dbReference type="PANTHER" id="PTHR28670">
    <property type="entry name" value="UV-STIMULATED SCAFFOLD PROTEIN A"/>
    <property type="match status" value="1"/>
</dbReference>
<dbReference type="InterPro" id="IPR049408">
    <property type="entry name" value="UVSSA_N_a-solenoid_rpt"/>
</dbReference>
<keyword evidence="9" id="KW-0234">DNA repair</keyword>
<evidence type="ECO:0000256" key="6">
    <source>
        <dbReference type="ARBA" id="ARBA00022771"/>
    </source>
</evidence>
<reference evidence="12" key="1">
    <citation type="submission" date="2022-07" db="EMBL/GenBank/DDBJ databases">
        <title>Phylogenomic reconstructions and comparative analyses of Kickxellomycotina fungi.</title>
        <authorList>
            <person name="Reynolds N.K."/>
            <person name="Stajich J.E."/>
            <person name="Barry K."/>
            <person name="Grigoriev I.V."/>
            <person name="Crous P."/>
            <person name="Smith M.E."/>
        </authorList>
    </citation>
    <scope>NUCLEOTIDE SEQUENCE</scope>
    <source>
        <strain evidence="12">BCRC 34381</strain>
    </source>
</reference>
<evidence type="ECO:0000256" key="9">
    <source>
        <dbReference type="ARBA" id="ARBA00023204"/>
    </source>
</evidence>
<comment type="caution">
    <text evidence="12">The sequence shown here is derived from an EMBL/GenBank/DDBJ whole genome shotgun (WGS) entry which is preliminary data.</text>
</comment>
<dbReference type="GO" id="GO:0008270">
    <property type="term" value="F:zinc ion binding"/>
    <property type="evidence" value="ECO:0007669"/>
    <property type="project" value="UniProtKB-KW"/>
</dbReference>
<evidence type="ECO:0000259" key="11">
    <source>
        <dbReference type="Pfam" id="PF09740"/>
    </source>
</evidence>
<dbReference type="GO" id="GO:0006283">
    <property type="term" value="P:transcription-coupled nucleotide-excision repair"/>
    <property type="evidence" value="ECO:0007669"/>
    <property type="project" value="TreeGrafter"/>
</dbReference>
<evidence type="ECO:0000313" key="12">
    <source>
        <dbReference type="EMBL" id="KAJ1729181.1"/>
    </source>
</evidence>
<accession>A0A9W7Y682</accession>
<dbReference type="PANTHER" id="PTHR28670:SF1">
    <property type="entry name" value="UV-STIMULATED SCAFFOLD PROTEIN A"/>
    <property type="match status" value="1"/>
</dbReference>
<keyword evidence="3" id="KW-0158">Chromosome</keyword>
<keyword evidence="7" id="KW-0862">Zinc</keyword>
<evidence type="ECO:0000256" key="7">
    <source>
        <dbReference type="ARBA" id="ARBA00022833"/>
    </source>
</evidence>
<dbReference type="EMBL" id="JANBOI010000660">
    <property type="protein sequence ID" value="KAJ1729181.1"/>
    <property type="molecule type" value="Genomic_DNA"/>
</dbReference>
<comment type="subcellular location">
    <subcellularLocation>
        <location evidence="1">Chromosome</location>
    </subcellularLocation>
</comment>
<proteinExistence type="inferred from homology"/>
<evidence type="ECO:0000256" key="3">
    <source>
        <dbReference type="ARBA" id="ARBA00022454"/>
    </source>
</evidence>
<dbReference type="InterPro" id="IPR049431">
    <property type="entry name" value="UVSSA_C"/>
</dbReference>
<evidence type="ECO:0000256" key="4">
    <source>
        <dbReference type="ARBA" id="ARBA00022723"/>
    </source>
</evidence>
<dbReference type="GO" id="GO:0005694">
    <property type="term" value="C:chromosome"/>
    <property type="evidence" value="ECO:0007669"/>
    <property type="project" value="UniProtKB-SubCell"/>
</dbReference>
<keyword evidence="5" id="KW-0227">DNA damage</keyword>
<feature type="region of interest" description="Disordered" evidence="10">
    <location>
        <begin position="353"/>
        <end position="397"/>
    </location>
</feature>
<dbReference type="OrthoDB" id="5594015at2759"/>
<dbReference type="GO" id="GO:0009411">
    <property type="term" value="P:response to UV"/>
    <property type="evidence" value="ECO:0007669"/>
    <property type="project" value="InterPro"/>
</dbReference>
<comment type="similarity">
    <text evidence="2">Belongs to the UVSSA family.</text>
</comment>
<keyword evidence="4" id="KW-0479">Metal-binding</keyword>
<evidence type="ECO:0000256" key="1">
    <source>
        <dbReference type="ARBA" id="ARBA00004286"/>
    </source>
</evidence>
<dbReference type="InterPro" id="IPR018610">
    <property type="entry name" value="UVSSA"/>
</dbReference>
<gene>
    <name evidence="12" type="ORF">LPJ61_003650</name>
</gene>
<evidence type="ECO:0000256" key="8">
    <source>
        <dbReference type="ARBA" id="ARBA00023054"/>
    </source>
</evidence>
<protein>
    <recommendedName>
        <fullName evidence="11">UV-stimulated scaffold protein A C-terminal domain-containing protein</fullName>
    </recommendedName>
</protein>
<feature type="region of interest" description="Disordered" evidence="10">
    <location>
        <begin position="543"/>
        <end position="654"/>
    </location>
</feature>
<evidence type="ECO:0000256" key="2">
    <source>
        <dbReference type="ARBA" id="ARBA00009240"/>
    </source>
</evidence>
<feature type="compositionally biased region" description="Polar residues" evidence="10">
    <location>
        <begin position="576"/>
        <end position="592"/>
    </location>
</feature>
<feature type="compositionally biased region" description="Acidic residues" evidence="10">
    <location>
        <begin position="365"/>
        <end position="377"/>
    </location>
</feature>